<accession>A0ABQ1KPG2</accession>
<evidence type="ECO:0000313" key="2">
    <source>
        <dbReference type="EMBL" id="GGC03643.1"/>
    </source>
</evidence>
<gene>
    <name evidence="2" type="ORF">GCM10011363_20290</name>
</gene>
<feature type="transmembrane region" description="Helical" evidence="1">
    <location>
        <begin position="12"/>
        <end position="37"/>
    </location>
</feature>
<sequence>MMQHDEMMEGMGWMMGGVGLITVLVVIFLIAGIVYFVRNSRR</sequence>
<organism evidence="2 3">
    <name type="scientific">Marivita lacus</name>
    <dbReference type="NCBI Taxonomy" id="1323742"/>
    <lineage>
        <taxon>Bacteria</taxon>
        <taxon>Pseudomonadati</taxon>
        <taxon>Pseudomonadota</taxon>
        <taxon>Alphaproteobacteria</taxon>
        <taxon>Rhodobacterales</taxon>
        <taxon>Roseobacteraceae</taxon>
        <taxon>Marivita</taxon>
    </lineage>
</organism>
<proteinExistence type="predicted"/>
<protein>
    <recommendedName>
        <fullName evidence="4">LPXTG cell wall anchor domain-containing protein</fullName>
    </recommendedName>
</protein>
<keyword evidence="3" id="KW-1185">Reference proteome</keyword>
<evidence type="ECO:0008006" key="4">
    <source>
        <dbReference type="Google" id="ProtNLM"/>
    </source>
</evidence>
<evidence type="ECO:0000256" key="1">
    <source>
        <dbReference type="SAM" id="Phobius"/>
    </source>
</evidence>
<reference evidence="3" key="1">
    <citation type="journal article" date="2019" name="Int. J. Syst. Evol. Microbiol.">
        <title>The Global Catalogue of Microorganisms (GCM) 10K type strain sequencing project: providing services to taxonomists for standard genome sequencing and annotation.</title>
        <authorList>
            <consortium name="The Broad Institute Genomics Platform"/>
            <consortium name="The Broad Institute Genome Sequencing Center for Infectious Disease"/>
            <person name="Wu L."/>
            <person name="Ma J."/>
        </authorList>
    </citation>
    <scope>NUCLEOTIDE SEQUENCE [LARGE SCALE GENOMIC DNA]</scope>
    <source>
        <strain evidence="3">CGMCC 1.12478</strain>
    </source>
</reference>
<keyword evidence="1" id="KW-0472">Membrane</keyword>
<name>A0ABQ1KPG2_9RHOB</name>
<comment type="caution">
    <text evidence="2">The sequence shown here is derived from an EMBL/GenBank/DDBJ whole genome shotgun (WGS) entry which is preliminary data.</text>
</comment>
<dbReference type="Proteomes" id="UP000645462">
    <property type="component" value="Unassembled WGS sequence"/>
</dbReference>
<keyword evidence="1" id="KW-1133">Transmembrane helix</keyword>
<dbReference type="RefSeq" id="WP_268236114.1">
    <property type="nucleotide sequence ID" value="NZ_BMFC01000004.1"/>
</dbReference>
<evidence type="ECO:0000313" key="3">
    <source>
        <dbReference type="Proteomes" id="UP000645462"/>
    </source>
</evidence>
<dbReference type="EMBL" id="BMFC01000004">
    <property type="protein sequence ID" value="GGC03643.1"/>
    <property type="molecule type" value="Genomic_DNA"/>
</dbReference>
<keyword evidence="1" id="KW-0812">Transmembrane</keyword>